<protein>
    <submittedName>
        <fullName evidence="2">TetR family transcriptional regulator</fullName>
    </submittedName>
</protein>
<sequence>MAKKDHFIEKVSHLFIEYGAKTFTMDDIAKEFSMSKKTLYQQFKNKDELLEAVLDFQLEQMSKGLLLHIKNTDTNPIQKFLMREEKLNEMTEANKNAFIKQLKKYYPELYNRQVIKITEVISEILINNIEKGRAEGLYRTDFDAEQYAKYFLLLAFSYDESPILEKEQEDHNLRRCEYSESIINFYLDAIMTEKGREVFQKSKKEINL</sequence>
<dbReference type="GO" id="GO:0003677">
    <property type="term" value="F:DNA binding"/>
    <property type="evidence" value="ECO:0007669"/>
    <property type="project" value="UniProtKB-UniRule"/>
</dbReference>
<dbReference type="AlphaFoldDB" id="A0A6P1QXR9"/>
<evidence type="ECO:0000256" key="1">
    <source>
        <dbReference type="ARBA" id="ARBA00023125"/>
    </source>
</evidence>
<dbReference type="Gene3D" id="1.10.357.10">
    <property type="entry name" value="Tetracycline Repressor, domain 2"/>
    <property type="match status" value="1"/>
</dbReference>
<dbReference type="EMBL" id="CP029149">
    <property type="protein sequence ID" value="QHN65510.1"/>
    <property type="molecule type" value="Genomic_DNA"/>
</dbReference>
<dbReference type="SUPFAM" id="SSF46689">
    <property type="entry name" value="Homeodomain-like"/>
    <property type="match status" value="1"/>
</dbReference>
<dbReference type="Proteomes" id="UP000464318">
    <property type="component" value="Chromosome"/>
</dbReference>
<keyword evidence="1" id="KW-0238">DNA-binding</keyword>
<dbReference type="RefSeq" id="WP_120489478.1">
    <property type="nucleotide sequence ID" value="NZ_CP029149.1"/>
</dbReference>
<reference evidence="2 3" key="1">
    <citation type="submission" date="2018-04" db="EMBL/GenBank/DDBJ databases">
        <title>Characteristic and Complete Genome Sequencing of A Novel Member of Infective Endocarditis Causative Bacteria: Bergeyella cardium QL-PH.</title>
        <authorList>
            <person name="Pan H."/>
            <person name="Sun E."/>
            <person name="Zhang Y."/>
        </authorList>
    </citation>
    <scope>NUCLEOTIDE SEQUENCE [LARGE SCALE GENOMIC DNA]</scope>
    <source>
        <strain evidence="2 3">HPQL</strain>
    </source>
</reference>
<dbReference type="KEGG" id="bcad:DBX24_06230"/>
<evidence type="ECO:0000313" key="2">
    <source>
        <dbReference type="EMBL" id="QHN65510.1"/>
    </source>
</evidence>
<proteinExistence type="predicted"/>
<dbReference type="InterPro" id="IPR001647">
    <property type="entry name" value="HTH_TetR"/>
</dbReference>
<gene>
    <name evidence="2" type="ORF">DBX24_06230</name>
</gene>
<keyword evidence="3" id="KW-1185">Reference proteome</keyword>
<evidence type="ECO:0000313" key="3">
    <source>
        <dbReference type="Proteomes" id="UP000464318"/>
    </source>
</evidence>
<dbReference type="PRINTS" id="PR00455">
    <property type="entry name" value="HTHTETR"/>
</dbReference>
<dbReference type="PROSITE" id="PS50977">
    <property type="entry name" value="HTH_TETR_2"/>
    <property type="match status" value="1"/>
</dbReference>
<accession>A0A6P1QXR9</accession>
<dbReference type="Pfam" id="PF00440">
    <property type="entry name" value="TetR_N"/>
    <property type="match status" value="1"/>
</dbReference>
<organism evidence="2 3">
    <name type="scientific">Bergeyella cardium</name>
    <dbReference type="NCBI Taxonomy" id="1585976"/>
    <lineage>
        <taxon>Bacteria</taxon>
        <taxon>Pseudomonadati</taxon>
        <taxon>Bacteroidota</taxon>
        <taxon>Flavobacteriia</taxon>
        <taxon>Flavobacteriales</taxon>
        <taxon>Weeksellaceae</taxon>
        <taxon>Bergeyella</taxon>
    </lineage>
</organism>
<dbReference type="OrthoDB" id="881297at2"/>
<name>A0A6P1QXR9_9FLAO</name>
<dbReference type="InterPro" id="IPR009057">
    <property type="entry name" value="Homeodomain-like_sf"/>
</dbReference>